<proteinExistence type="predicted"/>
<name>A0A9E8CU78_9HYPH</name>
<gene>
    <name evidence="1" type="ORF">NWE54_27425</name>
</gene>
<evidence type="ECO:0000313" key="1">
    <source>
        <dbReference type="EMBL" id="UZF90026.1"/>
    </source>
</evidence>
<protein>
    <submittedName>
        <fullName evidence="1">Uncharacterized protein</fullName>
    </submittedName>
</protein>
<accession>A0A9E8CU78</accession>
<reference evidence="1" key="1">
    <citation type="submission" date="2022-08" db="EMBL/GenBank/DDBJ databases">
        <title>Complete Genome Sequences of 2 Bosea sp. soil isolates.</title>
        <authorList>
            <person name="Alvarez Arevalo M."/>
            <person name="Sterndorff E.B."/>
            <person name="Faurdal D."/>
            <person name="Joergensen T.S."/>
            <person name="Weber T."/>
        </authorList>
    </citation>
    <scope>NUCLEOTIDE SEQUENCE</scope>
    <source>
        <strain evidence="1">NBC_00436</strain>
        <plasmid evidence="1">pNBC436</plasmid>
    </source>
</reference>
<keyword evidence="1" id="KW-0614">Plasmid</keyword>
<sequence>MIWLTASCSGFAEEPVAPGWKKQDFDFGAPDLRGDIALPSDAALQSVHYLPRQAGTAGGLKVVGKIASSATVPADITVMAFDLEYPAAPLRVCANEAQMIGLDVVSQSVTDDLSGASLRSVQARDGQFEQVAFTRCLTRGTKLLVFHFTAKPAGTGEDAVVKTGKRIETFAATLFKGMTFTDGKPVSHWEGMADIPLKLGERTATLRRSPAWTVAINDFNGAIPAEMHLVRKRNGKDAGLVWLGAFEASAGFDMDRDGQELLRGFMAKQSPDFGEAKLLSNDRLALPDGASGEKHRFHFEIASKSGGEAGDVAAMVAHSGDRLYAVAWWSPAIPGDGRGRFMARLPGMTAYDLAQEAMNGLAGER</sequence>
<dbReference type="EMBL" id="CP102775">
    <property type="protein sequence ID" value="UZF90026.1"/>
    <property type="molecule type" value="Genomic_DNA"/>
</dbReference>
<organism evidence="1">
    <name type="scientific">Bosea sp. NBC_00436</name>
    <dbReference type="NCBI Taxonomy" id="2969620"/>
    <lineage>
        <taxon>Bacteria</taxon>
        <taxon>Pseudomonadati</taxon>
        <taxon>Pseudomonadota</taxon>
        <taxon>Alphaproteobacteria</taxon>
        <taxon>Hyphomicrobiales</taxon>
        <taxon>Boseaceae</taxon>
        <taxon>Bosea</taxon>
    </lineage>
</organism>
<geneLocation type="plasmid" evidence="1">
    <name>pNBC436</name>
</geneLocation>
<dbReference type="AlphaFoldDB" id="A0A9E8CU78"/>